<accession>A0A841T779</accession>
<gene>
    <name evidence="2" type="ORF">H7B67_26585</name>
</gene>
<evidence type="ECO:0000256" key="1">
    <source>
        <dbReference type="SAM" id="MobiDB-lite"/>
    </source>
</evidence>
<sequence>MERNPVEFRRDGSRAKQDGKLGKPLTVWDDRPVKGFPFKASDVSGAAQRMIVYKSVDLSIELHIRISYSEFDLGEEQLCWNSVGPVDRESAATAPRVDLGIYSYRHYIITVIQKAEFVADPEITRMAAYAVMEKIREKSLSMSII</sequence>
<comment type="caution">
    <text evidence="2">The sequence shown here is derived from an EMBL/GenBank/DDBJ whole genome shotgun (WGS) entry which is preliminary data.</text>
</comment>
<dbReference type="EMBL" id="JACJVQ010000024">
    <property type="protein sequence ID" value="MBB6637707.1"/>
    <property type="molecule type" value="Genomic_DNA"/>
</dbReference>
<organism evidence="2 3">
    <name type="scientific">Cohnella thailandensis</name>
    <dbReference type="NCBI Taxonomy" id="557557"/>
    <lineage>
        <taxon>Bacteria</taxon>
        <taxon>Bacillati</taxon>
        <taxon>Bacillota</taxon>
        <taxon>Bacilli</taxon>
        <taxon>Bacillales</taxon>
        <taxon>Paenibacillaceae</taxon>
        <taxon>Cohnella</taxon>
    </lineage>
</organism>
<evidence type="ECO:0000313" key="2">
    <source>
        <dbReference type="EMBL" id="MBB6637707.1"/>
    </source>
</evidence>
<evidence type="ECO:0000313" key="3">
    <source>
        <dbReference type="Proteomes" id="UP000535838"/>
    </source>
</evidence>
<protein>
    <submittedName>
        <fullName evidence="2">Uncharacterized protein</fullName>
    </submittedName>
</protein>
<feature type="region of interest" description="Disordered" evidence="1">
    <location>
        <begin position="1"/>
        <end position="23"/>
    </location>
</feature>
<name>A0A841T779_9BACL</name>
<reference evidence="2 3" key="1">
    <citation type="submission" date="2020-08" db="EMBL/GenBank/DDBJ databases">
        <title>Cohnella phylogeny.</title>
        <authorList>
            <person name="Dunlap C."/>
        </authorList>
    </citation>
    <scope>NUCLEOTIDE SEQUENCE [LARGE SCALE GENOMIC DNA]</scope>
    <source>
        <strain evidence="2 3">DSM 25241</strain>
    </source>
</reference>
<feature type="compositionally biased region" description="Basic and acidic residues" evidence="1">
    <location>
        <begin position="1"/>
        <end position="21"/>
    </location>
</feature>
<dbReference type="Proteomes" id="UP000535838">
    <property type="component" value="Unassembled WGS sequence"/>
</dbReference>
<dbReference type="AlphaFoldDB" id="A0A841T779"/>
<keyword evidence="3" id="KW-1185">Reference proteome</keyword>
<proteinExistence type="predicted"/>
<dbReference type="RefSeq" id="WP_185122915.1">
    <property type="nucleotide sequence ID" value="NZ_JACJVQ010000024.1"/>
</dbReference>